<evidence type="ECO:0000313" key="6">
    <source>
        <dbReference type="EMBL" id="AEA12468.1"/>
    </source>
</evidence>
<dbReference type="InterPro" id="IPR017871">
    <property type="entry name" value="ABC_transporter-like_CS"/>
</dbReference>
<dbReference type="STRING" id="999630.TUZN_0986"/>
<dbReference type="SUPFAM" id="SSF52540">
    <property type="entry name" value="P-loop containing nucleoside triphosphate hydrolases"/>
    <property type="match status" value="1"/>
</dbReference>
<dbReference type="PANTHER" id="PTHR42711:SF5">
    <property type="entry name" value="ABC TRANSPORTER ATP-BINDING PROTEIN NATA"/>
    <property type="match status" value="1"/>
</dbReference>
<feature type="domain" description="ABC transporter" evidence="5">
    <location>
        <begin position="3"/>
        <end position="215"/>
    </location>
</feature>
<dbReference type="InterPro" id="IPR050763">
    <property type="entry name" value="ABC_transporter_ATP-binding"/>
</dbReference>
<reference key="2">
    <citation type="submission" date="2011-03" db="EMBL/GenBank/DDBJ databases">
        <title>Complete genome sequence of the thermoacidophilic crenarchaeon Thermoproteus uzoniensis 768-20.</title>
        <authorList>
            <person name="Mardanov A.V."/>
            <person name="Gumerov V.M."/>
            <person name="Beletsky A.V."/>
            <person name="Prokofeva M.I."/>
            <person name="Bonch-Osmolovskaya E.A."/>
            <person name="Ravin N.V."/>
            <person name="Skryabin K.G."/>
        </authorList>
    </citation>
    <scope>NUCLEOTIDE SEQUENCE</scope>
    <source>
        <strain>768-20</strain>
    </source>
</reference>
<dbReference type="KEGG" id="tuz:TUZN_0986"/>
<dbReference type="eggNOG" id="arCOG00194">
    <property type="taxonomic scope" value="Archaea"/>
</dbReference>
<dbReference type="SMART" id="SM00382">
    <property type="entry name" value="AAA"/>
    <property type="match status" value="1"/>
</dbReference>
<dbReference type="PANTHER" id="PTHR42711">
    <property type="entry name" value="ABC TRANSPORTER ATP-BINDING PROTEIN"/>
    <property type="match status" value="1"/>
</dbReference>
<dbReference type="PROSITE" id="PS00211">
    <property type="entry name" value="ABC_TRANSPORTER_1"/>
    <property type="match status" value="1"/>
</dbReference>
<dbReference type="HOGENOM" id="CLU_000604_1_2_2"/>
<comment type="similarity">
    <text evidence="1">Belongs to the ABC transporter superfamily.</text>
</comment>
<reference evidence="6 7" key="1">
    <citation type="journal article" date="2011" name="J. Bacteriol.">
        <title>Complete genome sequence of the thermoacidophilic crenarchaeon Thermoproteus uzoniensis 768-20.</title>
        <authorList>
            <person name="Mardanov A.V."/>
            <person name="Gumerov V.M."/>
            <person name="Beletsky A.V."/>
            <person name="Prokofeva M.I."/>
            <person name="Bonch-Osmolovskaya E.A."/>
            <person name="Ravin N.V."/>
            <person name="Skryabin K.G."/>
        </authorList>
    </citation>
    <scope>NUCLEOTIDE SEQUENCE [LARGE SCALE GENOMIC DNA]</scope>
    <source>
        <strain evidence="6 7">768-20</strain>
    </source>
</reference>
<keyword evidence="3" id="KW-0547">Nucleotide-binding</keyword>
<evidence type="ECO:0000256" key="3">
    <source>
        <dbReference type="ARBA" id="ARBA00022741"/>
    </source>
</evidence>
<accession>F2L623</accession>
<keyword evidence="7" id="KW-1185">Reference proteome</keyword>
<evidence type="ECO:0000256" key="4">
    <source>
        <dbReference type="ARBA" id="ARBA00022840"/>
    </source>
</evidence>
<dbReference type="GO" id="GO:0005524">
    <property type="term" value="F:ATP binding"/>
    <property type="evidence" value="ECO:0007669"/>
    <property type="project" value="UniProtKB-KW"/>
</dbReference>
<dbReference type="InterPro" id="IPR003439">
    <property type="entry name" value="ABC_transporter-like_ATP-bd"/>
</dbReference>
<organism evidence="6 7">
    <name type="scientific">Thermoproteus uzoniensis (strain 768-20)</name>
    <dbReference type="NCBI Taxonomy" id="999630"/>
    <lineage>
        <taxon>Archaea</taxon>
        <taxon>Thermoproteota</taxon>
        <taxon>Thermoprotei</taxon>
        <taxon>Thermoproteales</taxon>
        <taxon>Thermoproteaceae</taxon>
        <taxon>Thermoproteus</taxon>
    </lineage>
</organism>
<keyword evidence="4" id="KW-0067">ATP-binding</keyword>
<dbReference type="PROSITE" id="PS50893">
    <property type="entry name" value="ABC_TRANSPORTER_2"/>
    <property type="match status" value="1"/>
</dbReference>
<proteinExistence type="inferred from homology"/>
<name>F2L623_THEU7</name>
<gene>
    <name evidence="6" type="ordered locus">TUZN_0986</name>
</gene>
<keyword evidence="2" id="KW-0813">Transport</keyword>
<dbReference type="InterPro" id="IPR003593">
    <property type="entry name" value="AAA+_ATPase"/>
</dbReference>
<dbReference type="Pfam" id="PF00005">
    <property type="entry name" value="ABC_tran"/>
    <property type="match status" value="1"/>
</dbReference>
<dbReference type="GO" id="GO:0016887">
    <property type="term" value="F:ATP hydrolysis activity"/>
    <property type="evidence" value="ECO:0007669"/>
    <property type="project" value="InterPro"/>
</dbReference>
<dbReference type="InterPro" id="IPR027417">
    <property type="entry name" value="P-loop_NTPase"/>
</dbReference>
<dbReference type="Gene3D" id="3.40.50.300">
    <property type="entry name" value="P-loop containing nucleotide triphosphate hydrolases"/>
    <property type="match status" value="1"/>
</dbReference>
<evidence type="ECO:0000259" key="5">
    <source>
        <dbReference type="PROSITE" id="PS50893"/>
    </source>
</evidence>
<sequence length="256" mass="28057">MELTAAGLVKRFGSVEALAGATFSASGDVVAILGTNGSGKTTLLTIIAGLRRPTRGELRLDGREPYKHRSWAARYVKAVFEKPRFPYPVKAGEVVDIVRRLRDCPGGIDVSDISGLKIGQLSSGQAQLLGIATALDCHDGVAVLDEPFSHLDKRRAAALAELIRGRGSVIYTTHNSVEVYLADYIVVFDRGRVVWEGPRDRFYSRHEWRIAADKAPNGCREVGREGVYVDVECTVEELFKGLAEGYVYAVERKGVY</sequence>
<protein>
    <submittedName>
        <fullName evidence="6">ABC transporter, ATPase component</fullName>
    </submittedName>
</protein>
<evidence type="ECO:0000256" key="2">
    <source>
        <dbReference type="ARBA" id="ARBA00022448"/>
    </source>
</evidence>
<dbReference type="EMBL" id="CP002590">
    <property type="protein sequence ID" value="AEA12468.1"/>
    <property type="molecule type" value="Genomic_DNA"/>
</dbReference>
<dbReference type="Proteomes" id="UP000008138">
    <property type="component" value="Chromosome"/>
</dbReference>
<evidence type="ECO:0000313" key="7">
    <source>
        <dbReference type="Proteomes" id="UP000008138"/>
    </source>
</evidence>
<evidence type="ECO:0000256" key="1">
    <source>
        <dbReference type="ARBA" id="ARBA00005417"/>
    </source>
</evidence>
<dbReference type="AlphaFoldDB" id="F2L623"/>